<dbReference type="GO" id="GO:0015648">
    <property type="term" value="F:lipid-linked peptidoglycan transporter activity"/>
    <property type="evidence" value="ECO:0007669"/>
    <property type="project" value="TreeGrafter"/>
</dbReference>
<reference evidence="8" key="2">
    <citation type="submission" date="2021-04" db="EMBL/GenBank/DDBJ databases">
        <authorList>
            <person name="Gilroy R."/>
        </authorList>
    </citation>
    <scope>NUCLEOTIDE SEQUENCE</scope>
    <source>
        <strain evidence="8">ChiSxjej1B13-11762</strain>
    </source>
</reference>
<dbReference type="InterPro" id="IPR001182">
    <property type="entry name" value="FtsW/RodA"/>
</dbReference>
<feature type="transmembrane region" description="Helical" evidence="7">
    <location>
        <begin position="190"/>
        <end position="207"/>
    </location>
</feature>
<name>A0A9D1UES3_9FIRM</name>
<sequence length="490" mass="54444">MVNIIVELSKYIMILMITMYTFMCFSIFGYQDPDKKKGMLKNQNVLMFMIHIIAFLVMYLETDDIRLLAFYLMQVVLFGATILLYTLIYPKVSRLVINNMCMLLCIGMIMLTRLDYSSAVKQFMIASGAIAISLAVPVIIRKFKKFSEWRNLYAIVGIISLAAVIVVGRVSGGAMLGFSVAGINIQPSELVKIVFVFFVASSFKMSLEFRNIVMTTALAAFHVLILVVSRDLGAALIIFVVYLVMLYVATRQPLYILAGLGAGSVASVAAYYLFNHVRVRVLVWKDPFANYDSGGYQVAQSLFAIGTGSWFGMGLFQGAPDTIPVVVSDFIFSAIAEEMGLIFALCMLLICVSCYVMFLNIAMQLRTMFYKLIALGLGTCYIFQVFLNVGGVTKFIPSTGVTLPLVSYGGSSLLSTIIMFGIIQGLYILREDEEENLERKKKERLRAAGSRKTGQKRTAKAGDVPQRPQRSKTAGKTSGKEKARPKQRVR</sequence>
<dbReference type="EMBL" id="DXGF01000120">
    <property type="protein sequence ID" value="HIW83956.1"/>
    <property type="molecule type" value="Genomic_DNA"/>
</dbReference>
<feature type="transmembrane region" description="Helical" evidence="7">
    <location>
        <begin position="12"/>
        <end position="30"/>
    </location>
</feature>
<feature type="transmembrane region" description="Helical" evidence="7">
    <location>
        <begin position="339"/>
        <end position="361"/>
    </location>
</feature>
<dbReference type="Pfam" id="PF01098">
    <property type="entry name" value="FTSW_RODA_SPOVE"/>
    <property type="match status" value="1"/>
</dbReference>
<feature type="region of interest" description="Disordered" evidence="6">
    <location>
        <begin position="439"/>
        <end position="490"/>
    </location>
</feature>
<dbReference type="Proteomes" id="UP000824263">
    <property type="component" value="Unassembled WGS sequence"/>
</dbReference>
<dbReference type="GO" id="GO:0051301">
    <property type="term" value="P:cell division"/>
    <property type="evidence" value="ECO:0007669"/>
    <property type="project" value="InterPro"/>
</dbReference>
<feature type="transmembrane region" description="Helical" evidence="7">
    <location>
        <begin position="152"/>
        <end position="170"/>
    </location>
</feature>
<evidence type="ECO:0000256" key="4">
    <source>
        <dbReference type="ARBA" id="ARBA00022989"/>
    </source>
</evidence>
<reference evidence="8" key="1">
    <citation type="journal article" date="2021" name="PeerJ">
        <title>Extensive microbial diversity within the chicken gut microbiome revealed by metagenomics and culture.</title>
        <authorList>
            <person name="Gilroy R."/>
            <person name="Ravi A."/>
            <person name="Getino M."/>
            <person name="Pursley I."/>
            <person name="Horton D.L."/>
            <person name="Alikhan N.F."/>
            <person name="Baker D."/>
            <person name="Gharbi K."/>
            <person name="Hall N."/>
            <person name="Watson M."/>
            <person name="Adriaenssens E.M."/>
            <person name="Foster-Nyarko E."/>
            <person name="Jarju S."/>
            <person name="Secka A."/>
            <person name="Antonio M."/>
            <person name="Oren A."/>
            <person name="Chaudhuri R.R."/>
            <person name="La Ragione R."/>
            <person name="Hildebrand F."/>
            <person name="Pallen M.J."/>
        </authorList>
    </citation>
    <scope>NUCLEOTIDE SEQUENCE</scope>
    <source>
        <strain evidence="8">ChiSxjej1B13-11762</strain>
    </source>
</reference>
<evidence type="ECO:0000256" key="1">
    <source>
        <dbReference type="ARBA" id="ARBA00004141"/>
    </source>
</evidence>
<dbReference type="GO" id="GO:0032153">
    <property type="term" value="C:cell division site"/>
    <property type="evidence" value="ECO:0007669"/>
    <property type="project" value="TreeGrafter"/>
</dbReference>
<organism evidence="8 9">
    <name type="scientific">Candidatus Dorea gallistercoris</name>
    <dbReference type="NCBI Taxonomy" id="2838542"/>
    <lineage>
        <taxon>Bacteria</taxon>
        <taxon>Bacillati</taxon>
        <taxon>Bacillota</taxon>
        <taxon>Clostridia</taxon>
        <taxon>Lachnospirales</taxon>
        <taxon>Lachnospiraceae</taxon>
        <taxon>Dorea</taxon>
    </lineage>
</organism>
<comment type="subcellular location">
    <subcellularLocation>
        <location evidence="1">Membrane</location>
        <topology evidence="1">Multi-pass membrane protein</topology>
    </subcellularLocation>
</comment>
<evidence type="ECO:0000256" key="3">
    <source>
        <dbReference type="ARBA" id="ARBA00022960"/>
    </source>
</evidence>
<evidence type="ECO:0000256" key="2">
    <source>
        <dbReference type="ARBA" id="ARBA00022692"/>
    </source>
</evidence>
<protein>
    <submittedName>
        <fullName evidence="8">FtsW/RodA/SpoVE family cell cycle protein</fullName>
    </submittedName>
</protein>
<feature type="transmembrane region" description="Helical" evidence="7">
    <location>
        <begin position="219"/>
        <end position="248"/>
    </location>
</feature>
<evidence type="ECO:0000313" key="9">
    <source>
        <dbReference type="Proteomes" id="UP000824263"/>
    </source>
</evidence>
<feature type="transmembrane region" description="Helical" evidence="7">
    <location>
        <begin position="368"/>
        <end position="387"/>
    </location>
</feature>
<feature type="transmembrane region" description="Helical" evidence="7">
    <location>
        <begin position="407"/>
        <end position="429"/>
    </location>
</feature>
<feature type="transmembrane region" description="Helical" evidence="7">
    <location>
        <begin position="254"/>
        <end position="274"/>
    </location>
</feature>
<dbReference type="GO" id="GO:0005886">
    <property type="term" value="C:plasma membrane"/>
    <property type="evidence" value="ECO:0007669"/>
    <property type="project" value="TreeGrafter"/>
</dbReference>
<dbReference type="AlphaFoldDB" id="A0A9D1UES3"/>
<keyword evidence="3" id="KW-0133">Cell shape</keyword>
<accession>A0A9D1UES3</accession>
<dbReference type="PANTHER" id="PTHR30474">
    <property type="entry name" value="CELL CYCLE PROTEIN"/>
    <property type="match status" value="1"/>
</dbReference>
<evidence type="ECO:0000256" key="7">
    <source>
        <dbReference type="SAM" id="Phobius"/>
    </source>
</evidence>
<gene>
    <name evidence="8" type="ORF">H9873_06515</name>
</gene>
<evidence type="ECO:0000256" key="5">
    <source>
        <dbReference type="ARBA" id="ARBA00023136"/>
    </source>
</evidence>
<keyword evidence="5 7" id="KW-0472">Membrane</keyword>
<keyword evidence="2 7" id="KW-0812">Transmembrane</keyword>
<dbReference type="PANTHER" id="PTHR30474:SF3">
    <property type="entry name" value="PEPTIDOGLYCAN GLYCOSYLTRANSFERASE RODA"/>
    <property type="match status" value="1"/>
</dbReference>
<comment type="caution">
    <text evidence="8">The sequence shown here is derived from an EMBL/GenBank/DDBJ whole genome shotgun (WGS) entry which is preliminary data.</text>
</comment>
<feature type="transmembrane region" description="Helical" evidence="7">
    <location>
        <begin position="42"/>
        <end position="60"/>
    </location>
</feature>
<keyword evidence="4 7" id="KW-1133">Transmembrane helix</keyword>
<feature type="transmembrane region" description="Helical" evidence="7">
    <location>
        <begin position="66"/>
        <end position="88"/>
    </location>
</feature>
<feature type="transmembrane region" description="Helical" evidence="7">
    <location>
        <begin position="120"/>
        <end position="140"/>
    </location>
</feature>
<feature type="transmembrane region" description="Helical" evidence="7">
    <location>
        <begin position="95"/>
        <end position="114"/>
    </location>
</feature>
<evidence type="ECO:0000256" key="6">
    <source>
        <dbReference type="SAM" id="MobiDB-lite"/>
    </source>
</evidence>
<evidence type="ECO:0000313" key="8">
    <source>
        <dbReference type="EMBL" id="HIW83956.1"/>
    </source>
</evidence>
<dbReference type="GO" id="GO:0008360">
    <property type="term" value="P:regulation of cell shape"/>
    <property type="evidence" value="ECO:0007669"/>
    <property type="project" value="UniProtKB-KW"/>
</dbReference>
<feature type="transmembrane region" description="Helical" evidence="7">
    <location>
        <begin position="295"/>
        <end position="319"/>
    </location>
</feature>
<proteinExistence type="predicted"/>